<dbReference type="Pfam" id="PF02518">
    <property type="entry name" value="HATPase_c"/>
    <property type="match status" value="1"/>
</dbReference>
<dbReference type="PROSITE" id="PS50109">
    <property type="entry name" value="HIS_KIN"/>
    <property type="match status" value="1"/>
</dbReference>
<dbReference type="InterPro" id="IPR035965">
    <property type="entry name" value="PAS-like_dom_sf"/>
</dbReference>
<dbReference type="InterPro" id="IPR013767">
    <property type="entry name" value="PAS_fold"/>
</dbReference>
<keyword evidence="7" id="KW-0902">Two-component regulatory system</keyword>
<organism evidence="12 13">
    <name type="scientific">Ventrimonas faecis</name>
    <dbReference type="NCBI Taxonomy" id="3133170"/>
    <lineage>
        <taxon>Bacteria</taxon>
        <taxon>Bacillati</taxon>
        <taxon>Bacillota</taxon>
        <taxon>Clostridia</taxon>
        <taxon>Lachnospirales</taxon>
        <taxon>Lachnospiraceae</taxon>
        <taxon>Ventrimonas</taxon>
    </lineage>
</organism>
<dbReference type="Proteomes" id="UP001437460">
    <property type="component" value="Unassembled WGS sequence"/>
</dbReference>
<dbReference type="EC" id="2.7.13.3" evidence="3"/>
<gene>
    <name evidence="12" type="ORF">WMO41_12290</name>
</gene>
<evidence type="ECO:0000256" key="6">
    <source>
        <dbReference type="ARBA" id="ARBA00022777"/>
    </source>
</evidence>
<dbReference type="SUPFAM" id="SSF55785">
    <property type="entry name" value="PYP-like sensor domain (PAS domain)"/>
    <property type="match status" value="1"/>
</dbReference>
<dbReference type="InterPro" id="IPR003594">
    <property type="entry name" value="HATPase_dom"/>
</dbReference>
<protein>
    <recommendedName>
        <fullName evidence="3">histidine kinase</fullName>
        <ecNumber evidence="3">2.7.13.3</ecNumber>
    </recommendedName>
</protein>
<dbReference type="RefSeq" id="WP_349230005.1">
    <property type="nucleotide sequence ID" value="NZ_JBBMFJ010000027.1"/>
</dbReference>
<dbReference type="InterPro" id="IPR050351">
    <property type="entry name" value="BphY/WalK/GraS-like"/>
</dbReference>
<dbReference type="PROSITE" id="PS50112">
    <property type="entry name" value="PAS"/>
    <property type="match status" value="1"/>
</dbReference>
<dbReference type="InterPro" id="IPR036097">
    <property type="entry name" value="HisK_dim/P_sf"/>
</dbReference>
<dbReference type="SUPFAM" id="SSF47384">
    <property type="entry name" value="Homodimeric domain of signal transducing histidine kinase"/>
    <property type="match status" value="1"/>
</dbReference>
<keyword evidence="6" id="KW-0418">Kinase</keyword>
<keyword evidence="12" id="KW-0067">ATP-binding</keyword>
<keyword evidence="8 9" id="KW-0472">Membrane</keyword>
<dbReference type="SMART" id="SM00387">
    <property type="entry name" value="HATPase_c"/>
    <property type="match status" value="1"/>
</dbReference>
<dbReference type="SMART" id="SM00388">
    <property type="entry name" value="HisKA"/>
    <property type="match status" value="1"/>
</dbReference>
<keyword evidence="5" id="KW-0808">Transferase</keyword>
<dbReference type="Gene3D" id="1.10.287.130">
    <property type="match status" value="1"/>
</dbReference>
<sequence>MKIKRKIYWNLCLVALLAMALSALITALLLCQDLQTQMRQSVMTEVRYLESAMDVSGEEYLAHLKSRGDGNSVNRITWVSPDGEVLYDSFADSESLENHKDRPEIAAALKNGRGESVRTSRTLAEQTYYYAARLDDGSVIRVASTTKSALATVVHTIPVMIAMGILIVLGVLILAEFQTKRIVAPINEMEPDDPKAGEVYDELAPLVRRLEKQKETIRQQMEILREKQEEFTAITENMREGFIVVDSKGDVMSYNKSALKLLGIPVEQAAGHDYSVGAAGNAGAGQRAGSTDAQACAAGTKMETVTGHQANVNIISLNRSGNFRQVVDGALKGTHCEQMLDVGNRHYQIMANPVAESNGRSGAVVVILDVTEQQSREELRREFTANVSHELKTPLTSISGYAEIMMNGLVQPSDMGRFSGKIYQEAQRLITLVGDIIRLSQLDEEKVQLEKRPVDLHMIASDVVRRLQDVARKNQITLMMTGKPTVVNGNPQILDEMIYNLCDNAIKYNKPFGEVEVNVATIKDHPVLTVEDDGIGIPVDDQERIFERFYRVDKSHSRQIGGTGLGLSIVKHGAIYHKAKVELKSALGEGTTVRIVF</sequence>
<keyword evidence="12" id="KW-0547">Nucleotide-binding</keyword>
<dbReference type="CDD" id="cd00082">
    <property type="entry name" value="HisKA"/>
    <property type="match status" value="1"/>
</dbReference>
<keyword evidence="13" id="KW-1185">Reference proteome</keyword>
<evidence type="ECO:0000256" key="4">
    <source>
        <dbReference type="ARBA" id="ARBA00022553"/>
    </source>
</evidence>
<dbReference type="EMBL" id="JBBMFJ010000027">
    <property type="protein sequence ID" value="MEQ2563932.1"/>
    <property type="molecule type" value="Genomic_DNA"/>
</dbReference>
<dbReference type="InterPro" id="IPR005467">
    <property type="entry name" value="His_kinase_dom"/>
</dbReference>
<dbReference type="GO" id="GO:0005524">
    <property type="term" value="F:ATP binding"/>
    <property type="evidence" value="ECO:0007669"/>
    <property type="project" value="UniProtKB-KW"/>
</dbReference>
<dbReference type="SUPFAM" id="SSF55874">
    <property type="entry name" value="ATPase domain of HSP90 chaperone/DNA topoisomerase II/histidine kinase"/>
    <property type="match status" value="1"/>
</dbReference>
<dbReference type="Gene3D" id="3.30.565.10">
    <property type="entry name" value="Histidine kinase-like ATPase, C-terminal domain"/>
    <property type="match status" value="1"/>
</dbReference>
<keyword evidence="9" id="KW-0812">Transmembrane</keyword>
<feature type="domain" description="Histidine kinase" evidence="10">
    <location>
        <begin position="386"/>
        <end position="597"/>
    </location>
</feature>
<comment type="catalytic activity">
    <reaction evidence="1">
        <text>ATP + protein L-histidine = ADP + protein N-phospho-L-histidine.</text>
        <dbReference type="EC" id="2.7.13.3"/>
    </reaction>
</comment>
<evidence type="ECO:0000313" key="12">
    <source>
        <dbReference type="EMBL" id="MEQ2563932.1"/>
    </source>
</evidence>
<evidence type="ECO:0000256" key="7">
    <source>
        <dbReference type="ARBA" id="ARBA00023012"/>
    </source>
</evidence>
<accession>A0ABV1HNN7</accession>
<dbReference type="Pfam" id="PF00512">
    <property type="entry name" value="HisKA"/>
    <property type="match status" value="1"/>
</dbReference>
<evidence type="ECO:0000256" key="3">
    <source>
        <dbReference type="ARBA" id="ARBA00012438"/>
    </source>
</evidence>
<reference evidence="12 13" key="1">
    <citation type="submission" date="2024-03" db="EMBL/GenBank/DDBJ databases">
        <title>Human intestinal bacterial collection.</title>
        <authorList>
            <person name="Pauvert C."/>
            <person name="Hitch T.C.A."/>
            <person name="Clavel T."/>
        </authorList>
    </citation>
    <scope>NUCLEOTIDE SEQUENCE [LARGE SCALE GENOMIC DNA]</scope>
    <source>
        <strain evidence="12 13">CLA-AP-H27</strain>
    </source>
</reference>
<evidence type="ECO:0000256" key="8">
    <source>
        <dbReference type="ARBA" id="ARBA00023136"/>
    </source>
</evidence>
<dbReference type="CDD" id="cd00130">
    <property type="entry name" value="PAS"/>
    <property type="match status" value="1"/>
</dbReference>
<dbReference type="Pfam" id="PF00989">
    <property type="entry name" value="PAS"/>
    <property type="match status" value="1"/>
</dbReference>
<keyword evidence="4" id="KW-0597">Phosphoprotein</keyword>
<evidence type="ECO:0000256" key="2">
    <source>
        <dbReference type="ARBA" id="ARBA00004370"/>
    </source>
</evidence>
<evidence type="ECO:0000313" key="13">
    <source>
        <dbReference type="Proteomes" id="UP001437460"/>
    </source>
</evidence>
<dbReference type="PRINTS" id="PR00344">
    <property type="entry name" value="BCTRLSENSOR"/>
</dbReference>
<evidence type="ECO:0000259" key="11">
    <source>
        <dbReference type="PROSITE" id="PS50112"/>
    </source>
</evidence>
<dbReference type="CDD" id="cd00075">
    <property type="entry name" value="HATPase"/>
    <property type="match status" value="1"/>
</dbReference>
<dbReference type="Gene3D" id="3.30.450.20">
    <property type="entry name" value="PAS domain"/>
    <property type="match status" value="1"/>
</dbReference>
<feature type="domain" description="PAS" evidence="11">
    <location>
        <begin position="227"/>
        <end position="271"/>
    </location>
</feature>
<keyword evidence="9" id="KW-1133">Transmembrane helix</keyword>
<dbReference type="PANTHER" id="PTHR45453">
    <property type="entry name" value="PHOSPHATE REGULON SENSOR PROTEIN PHOR"/>
    <property type="match status" value="1"/>
</dbReference>
<name>A0ABV1HNN7_9FIRM</name>
<evidence type="ECO:0000256" key="5">
    <source>
        <dbReference type="ARBA" id="ARBA00022679"/>
    </source>
</evidence>
<evidence type="ECO:0000259" key="10">
    <source>
        <dbReference type="PROSITE" id="PS50109"/>
    </source>
</evidence>
<dbReference type="InterPro" id="IPR000014">
    <property type="entry name" value="PAS"/>
</dbReference>
<evidence type="ECO:0000256" key="9">
    <source>
        <dbReference type="SAM" id="Phobius"/>
    </source>
</evidence>
<proteinExistence type="predicted"/>
<dbReference type="InterPro" id="IPR003661">
    <property type="entry name" value="HisK_dim/P_dom"/>
</dbReference>
<dbReference type="NCBIfam" id="TIGR00229">
    <property type="entry name" value="sensory_box"/>
    <property type="match status" value="1"/>
</dbReference>
<feature type="transmembrane region" description="Helical" evidence="9">
    <location>
        <begin position="153"/>
        <end position="175"/>
    </location>
</feature>
<dbReference type="InterPro" id="IPR036890">
    <property type="entry name" value="HATPase_C_sf"/>
</dbReference>
<dbReference type="InterPro" id="IPR004358">
    <property type="entry name" value="Sig_transdc_His_kin-like_C"/>
</dbReference>
<evidence type="ECO:0000256" key="1">
    <source>
        <dbReference type="ARBA" id="ARBA00000085"/>
    </source>
</evidence>
<comment type="caution">
    <text evidence="12">The sequence shown here is derived from an EMBL/GenBank/DDBJ whole genome shotgun (WGS) entry which is preliminary data.</text>
</comment>
<dbReference type="PANTHER" id="PTHR45453:SF1">
    <property type="entry name" value="PHOSPHATE REGULON SENSOR PROTEIN PHOR"/>
    <property type="match status" value="1"/>
</dbReference>
<dbReference type="SMART" id="SM00091">
    <property type="entry name" value="PAS"/>
    <property type="match status" value="1"/>
</dbReference>
<comment type="subcellular location">
    <subcellularLocation>
        <location evidence="2">Membrane</location>
    </subcellularLocation>
</comment>